<sequence length="92" mass="10609">MTDDEFFESQFPEAGRLLQDLRAKDQEFDRICRDYKEVFAELAVPPRSQSVLQMRYLADLAESLSDLRSSIDGRLQAHGLDSESVRNKDLEV</sequence>
<protein>
    <submittedName>
        <fullName evidence="1">Uncharacterized protein</fullName>
    </submittedName>
</protein>
<gene>
    <name evidence="1" type="ORF">SAMN06265380_11616</name>
</gene>
<organism evidence="1 2">
    <name type="scientific">Ruegeria faecimaris</name>
    <dbReference type="NCBI Taxonomy" id="686389"/>
    <lineage>
        <taxon>Bacteria</taxon>
        <taxon>Pseudomonadati</taxon>
        <taxon>Pseudomonadota</taxon>
        <taxon>Alphaproteobacteria</taxon>
        <taxon>Rhodobacterales</taxon>
        <taxon>Roseobacteraceae</taxon>
        <taxon>Ruegeria</taxon>
    </lineage>
</organism>
<name>A0A521F2L3_9RHOB</name>
<dbReference type="Proteomes" id="UP000319555">
    <property type="component" value="Unassembled WGS sequence"/>
</dbReference>
<keyword evidence="2" id="KW-1185">Reference proteome</keyword>
<accession>A0A521F2L3</accession>
<dbReference type="RefSeq" id="WP_142639695.1">
    <property type="nucleotide sequence ID" value="NZ_CANLVA010000015.1"/>
</dbReference>
<dbReference type="EMBL" id="FXTE01000016">
    <property type="protein sequence ID" value="SMO90442.1"/>
    <property type="molecule type" value="Genomic_DNA"/>
</dbReference>
<dbReference type="AlphaFoldDB" id="A0A521F2L3"/>
<proteinExistence type="predicted"/>
<dbReference type="OrthoDB" id="7709411at2"/>
<evidence type="ECO:0000313" key="1">
    <source>
        <dbReference type="EMBL" id="SMO90442.1"/>
    </source>
</evidence>
<reference evidence="1 2" key="1">
    <citation type="submission" date="2017-05" db="EMBL/GenBank/DDBJ databases">
        <authorList>
            <person name="Varghese N."/>
            <person name="Submissions S."/>
        </authorList>
    </citation>
    <scope>NUCLEOTIDE SEQUENCE [LARGE SCALE GENOMIC DNA]</scope>
    <source>
        <strain evidence="1 2">DSM 28009</strain>
    </source>
</reference>
<evidence type="ECO:0000313" key="2">
    <source>
        <dbReference type="Proteomes" id="UP000319555"/>
    </source>
</evidence>